<organism evidence="4 5">
    <name type="scientific">Lactuca virosa</name>
    <dbReference type="NCBI Taxonomy" id="75947"/>
    <lineage>
        <taxon>Eukaryota</taxon>
        <taxon>Viridiplantae</taxon>
        <taxon>Streptophyta</taxon>
        <taxon>Embryophyta</taxon>
        <taxon>Tracheophyta</taxon>
        <taxon>Spermatophyta</taxon>
        <taxon>Magnoliopsida</taxon>
        <taxon>eudicotyledons</taxon>
        <taxon>Gunneridae</taxon>
        <taxon>Pentapetalae</taxon>
        <taxon>asterids</taxon>
        <taxon>campanulids</taxon>
        <taxon>Asterales</taxon>
        <taxon>Asteraceae</taxon>
        <taxon>Cichorioideae</taxon>
        <taxon>Cichorieae</taxon>
        <taxon>Lactucinae</taxon>
        <taxon>Lactuca</taxon>
    </lineage>
</organism>
<protein>
    <recommendedName>
        <fullName evidence="3">Clathrin adaptor alpha/beta/gamma-adaptin appendage Ig-like subdomain domain-containing protein</fullName>
    </recommendedName>
</protein>
<accession>A0AAU9NLG4</accession>
<dbReference type="GO" id="GO:0006886">
    <property type="term" value="P:intracellular protein transport"/>
    <property type="evidence" value="ECO:0007669"/>
    <property type="project" value="InterPro"/>
</dbReference>
<dbReference type="Pfam" id="PF02883">
    <property type="entry name" value="Alpha_adaptinC2"/>
    <property type="match status" value="1"/>
</dbReference>
<dbReference type="GO" id="GO:0016192">
    <property type="term" value="P:vesicle-mediated transport"/>
    <property type="evidence" value="ECO:0007669"/>
    <property type="project" value="InterPro"/>
</dbReference>
<sequence>MMIKSYQVMTMAMLWVRKVLERYPEVGLTTTLSSLQILMLVLGSTKKKVFSDILQVCIMREIKLLRLLRRPDIVEIKHILLPPSRSEFKDIYVVFELMGSGLHQLHLEPASSNSLPGNGNGSITQKLRVTNTQHGKKAIIMHIRISTS</sequence>
<dbReference type="InterPro" id="IPR008152">
    <property type="entry name" value="Clathrin_a/b/g-adaptin_app_Ig"/>
</dbReference>
<evidence type="ECO:0000256" key="2">
    <source>
        <dbReference type="ARBA" id="ARBA00022927"/>
    </source>
</evidence>
<dbReference type="Gene3D" id="3.30.200.20">
    <property type="entry name" value="Phosphorylase Kinase, domain 1"/>
    <property type="match status" value="1"/>
</dbReference>
<keyword evidence="1" id="KW-0813">Transport</keyword>
<reference evidence="4 5" key="1">
    <citation type="submission" date="2022-01" db="EMBL/GenBank/DDBJ databases">
        <authorList>
            <person name="Xiong W."/>
            <person name="Schranz E."/>
        </authorList>
    </citation>
    <scope>NUCLEOTIDE SEQUENCE [LARGE SCALE GENOMIC DNA]</scope>
</reference>
<comment type="caution">
    <text evidence="4">The sequence shown here is derived from an EMBL/GenBank/DDBJ whole genome shotgun (WGS) entry which is preliminary data.</text>
</comment>
<evidence type="ECO:0000256" key="1">
    <source>
        <dbReference type="ARBA" id="ARBA00022448"/>
    </source>
</evidence>
<proteinExistence type="predicted"/>
<dbReference type="SUPFAM" id="SSF56112">
    <property type="entry name" value="Protein kinase-like (PK-like)"/>
    <property type="match status" value="1"/>
</dbReference>
<evidence type="ECO:0000313" key="5">
    <source>
        <dbReference type="Proteomes" id="UP001157418"/>
    </source>
</evidence>
<dbReference type="Gene3D" id="2.60.40.1230">
    <property type="match status" value="1"/>
</dbReference>
<dbReference type="AlphaFoldDB" id="A0AAU9NLG4"/>
<dbReference type="InterPro" id="IPR011009">
    <property type="entry name" value="Kinase-like_dom_sf"/>
</dbReference>
<dbReference type="SUPFAM" id="SSF49348">
    <property type="entry name" value="Clathrin adaptor appendage domain"/>
    <property type="match status" value="1"/>
</dbReference>
<name>A0AAU9NLG4_9ASTR</name>
<keyword evidence="2" id="KW-0653">Protein transport</keyword>
<keyword evidence="5" id="KW-1185">Reference proteome</keyword>
<dbReference type="Proteomes" id="UP001157418">
    <property type="component" value="Unassembled WGS sequence"/>
</dbReference>
<feature type="domain" description="Clathrin adaptor alpha/beta/gamma-adaptin appendage Ig-like subdomain" evidence="3">
    <location>
        <begin position="104"/>
        <end position="146"/>
    </location>
</feature>
<gene>
    <name evidence="4" type="ORF">LVIROSA_LOCUS24944</name>
</gene>
<evidence type="ECO:0000313" key="4">
    <source>
        <dbReference type="EMBL" id="CAH1438701.1"/>
    </source>
</evidence>
<evidence type="ECO:0000259" key="3">
    <source>
        <dbReference type="Pfam" id="PF02883"/>
    </source>
</evidence>
<dbReference type="EMBL" id="CAKMRJ010004445">
    <property type="protein sequence ID" value="CAH1438701.1"/>
    <property type="molecule type" value="Genomic_DNA"/>
</dbReference>
<dbReference type="InterPro" id="IPR013041">
    <property type="entry name" value="Clathrin_app_Ig-like_sf"/>
</dbReference>